<dbReference type="RefSeq" id="WP_306053833.1">
    <property type="nucleotide sequence ID" value="NZ_CP120997.1"/>
</dbReference>
<proteinExistence type="predicted"/>
<sequence length="150" mass="16787">MTAMAQERSAPTSDTGVGDLPIDVECIRDGLIAALELPLSTTTREAIDTNIRQVRGHLNLLMGEELGYDSDNAVRDLFRQAYALLSSGRRPDEATPAFEAFEYLRDAARMTQRFLDVFENFRKAPVHRPDSTPLSARSPESRRTTTKEKT</sequence>
<evidence type="ECO:0000313" key="2">
    <source>
        <dbReference type="EMBL" id="WLQ33991.1"/>
    </source>
</evidence>
<gene>
    <name evidence="2" type="ORF">P8A18_11310</name>
</gene>
<feature type="compositionally biased region" description="Basic and acidic residues" evidence="1">
    <location>
        <begin position="139"/>
        <end position="150"/>
    </location>
</feature>
<organism evidence="2 3">
    <name type="scientific">Streptomyces castrisilvae</name>
    <dbReference type="NCBI Taxonomy" id="3033811"/>
    <lineage>
        <taxon>Bacteria</taxon>
        <taxon>Bacillati</taxon>
        <taxon>Actinomycetota</taxon>
        <taxon>Actinomycetes</taxon>
        <taxon>Kitasatosporales</taxon>
        <taxon>Streptomycetaceae</taxon>
        <taxon>Streptomyces</taxon>
    </lineage>
</organism>
<dbReference type="Proteomes" id="UP001239522">
    <property type="component" value="Chromosome"/>
</dbReference>
<dbReference type="EMBL" id="CP120997">
    <property type="protein sequence ID" value="WLQ33991.1"/>
    <property type="molecule type" value="Genomic_DNA"/>
</dbReference>
<feature type="region of interest" description="Disordered" evidence="1">
    <location>
        <begin position="125"/>
        <end position="150"/>
    </location>
</feature>
<evidence type="ECO:0000313" key="3">
    <source>
        <dbReference type="Proteomes" id="UP001239522"/>
    </source>
</evidence>
<keyword evidence="3" id="KW-1185">Reference proteome</keyword>
<accession>A0ABY9HKB6</accession>
<name>A0ABY9HKB6_9ACTN</name>
<protein>
    <submittedName>
        <fullName evidence="2">Uncharacterized protein</fullName>
    </submittedName>
</protein>
<reference evidence="2 3" key="1">
    <citation type="submission" date="2023-03" db="EMBL/GenBank/DDBJ databases">
        <title>Isolation and description of six Streptomyces strains from soil environments, able to metabolize different microbial glucans.</title>
        <authorList>
            <person name="Widen T."/>
            <person name="Larsbrink J."/>
        </authorList>
    </citation>
    <scope>NUCLEOTIDE SEQUENCE [LARGE SCALE GENOMIC DNA]</scope>
    <source>
        <strain evidence="2 3">Mut1</strain>
    </source>
</reference>
<evidence type="ECO:0000256" key="1">
    <source>
        <dbReference type="SAM" id="MobiDB-lite"/>
    </source>
</evidence>